<name>A0AAU7CA13_9BACT</name>
<evidence type="ECO:0000313" key="1">
    <source>
        <dbReference type="EMBL" id="XBH02069.1"/>
    </source>
</evidence>
<accession>A0AAU7CA13</accession>
<protein>
    <recommendedName>
        <fullName evidence="2">GH10 domain-containing protein</fullName>
    </recommendedName>
</protein>
<dbReference type="RefSeq" id="WP_406694812.1">
    <property type="nucleotide sequence ID" value="NZ_CP155447.1"/>
</dbReference>
<evidence type="ECO:0008006" key="2">
    <source>
        <dbReference type="Google" id="ProtNLM"/>
    </source>
</evidence>
<gene>
    <name evidence="1" type="ORF">V5E97_27585</name>
</gene>
<dbReference type="InterPro" id="IPR017853">
    <property type="entry name" value="GH"/>
</dbReference>
<reference evidence="1" key="1">
    <citation type="submission" date="2024-05" db="EMBL/GenBank/DDBJ databases">
        <title>Planctomycetes of the genus Singulisphaera possess chitinolytic capabilities.</title>
        <authorList>
            <person name="Ivanova A."/>
        </authorList>
    </citation>
    <scope>NUCLEOTIDE SEQUENCE</scope>
    <source>
        <strain evidence="1">Ch08T</strain>
    </source>
</reference>
<proteinExistence type="predicted"/>
<organism evidence="1">
    <name type="scientific">Singulisphaera sp. Ch08</name>
    <dbReference type="NCBI Taxonomy" id="3120278"/>
    <lineage>
        <taxon>Bacteria</taxon>
        <taxon>Pseudomonadati</taxon>
        <taxon>Planctomycetota</taxon>
        <taxon>Planctomycetia</taxon>
        <taxon>Isosphaerales</taxon>
        <taxon>Isosphaeraceae</taxon>
        <taxon>Singulisphaera</taxon>
    </lineage>
</organism>
<dbReference type="AlphaFoldDB" id="A0AAU7CA13"/>
<dbReference type="SUPFAM" id="SSF51445">
    <property type="entry name" value="(Trans)glycosidases"/>
    <property type="match status" value="1"/>
</dbReference>
<dbReference type="Gene3D" id="3.20.20.80">
    <property type="entry name" value="Glycosidases"/>
    <property type="match status" value="1"/>
</dbReference>
<dbReference type="EMBL" id="CP155447">
    <property type="protein sequence ID" value="XBH02069.1"/>
    <property type="molecule type" value="Genomic_DNA"/>
</dbReference>
<sequence>MGLFKFQLTSPTLAARVPELRKAYLTGLDRTPSRLNIEFRQDLMICHRDNNESGRLFVPWPVEGQGTPIVGTATLAERSQPYNLAVELARGKLNDVRNQLADWRQMGLRTPSELEGILAEAHHAFIKAATSGDDQEASFNAAQASLAAIWKVGDLLTDVYTAQVLQTRLATSPKLPSLLGCALEGDPKNAPWAADYNSLFNAARITCPWKSLAPTEGQLRFEEFDAQLAWARKQRVAIQAGPLLDFRPSALPDWIWLWEGDFDTILGLVVDMVRQTVTRYRGKVPVWNLVHRPACNDVLGLSEEEQIRITARAVQIARQADPAAQVLISLERPWAEWMGSSPFQLGPLHLADYLVRADLGLAGLGLEITPGYSAPGSAIRDLFDFSKLLDLYALLNLPLHIDMVFPSSAAPDPKADPAVRVETSQWPTSPDENTQAAWASRWMALAIAKPFVRSVTWLQPTDAAPHLFPHGGLYGPDQTPKRIVGWLKSFRRELLV</sequence>